<accession>A0AAV4R523</accession>
<name>A0AAV4R523_9ARAC</name>
<dbReference type="Proteomes" id="UP001054837">
    <property type="component" value="Unassembled WGS sequence"/>
</dbReference>
<gene>
    <name evidence="1" type="ORF">CDAR_574231</name>
</gene>
<evidence type="ECO:0000313" key="2">
    <source>
        <dbReference type="Proteomes" id="UP001054837"/>
    </source>
</evidence>
<evidence type="ECO:0000313" key="1">
    <source>
        <dbReference type="EMBL" id="GIY17038.1"/>
    </source>
</evidence>
<reference evidence="1 2" key="1">
    <citation type="submission" date="2021-06" db="EMBL/GenBank/DDBJ databases">
        <title>Caerostris darwini draft genome.</title>
        <authorList>
            <person name="Kono N."/>
            <person name="Arakawa K."/>
        </authorList>
    </citation>
    <scope>NUCLEOTIDE SEQUENCE [LARGE SCALE GENOMIC DNA]</scope>
</reference>
<keyword evidence="2" id="KW-1185">Reference proteome</keyword>
<organism evidence="1 2">
    <name type="scientific">Caerostris darwini</name>
    <dbReference type="NCBI Taxonomy" id="1538125"/>
    <lineage>
        <taxon>Eukaryota</taxon>
        <taxon>Metazoa</taxon>
        <taxon>Ecdysozoa</taxon>
        <taxon>Arthropoda</taxon>
        <taxon>Chelicerata</taxon>
        <taxon>Arachnida</taxon>
        <taxon>Araneae</taxon>
        <taxon>Araneomorphae</taxon>
        <taxon>Entelegynae</taxon>
        <taxon>Araneoidea</taxon>
        <taxon>Araneidae</taxon>
        <taxon>Caerostris</taxon>
    </lineage>
</organism>
<proteinExistence type="predicted"/>
<dbReference type="AlphaFoldDB" id="A0AAV4R523"/>
<dbReference type="EMBL" id="BPLQ01005769">
    <property type="protein sequence ID" value="GIY17038.1"/>
    <property type="molecule type" value="Genomic_DNA"/>
</dbReference>
<protein>
    <submittedName>
        <fullName evidence="1">Uncharacterized protein</fullName>
    </submittedName>
</protein>
<sequence>MGVAHRHQLSGLKDSAQSVFQTTGKIESGGVFFLPPTTLHPPFPTRTFLGWEGGTILREGLLHILLLSSLPQNPCAFFFSKTVEDTDFARKGVVEINAEVVCRDPQGESGHKVMEISIRENRFNYEGVNVKRGSGVS</sequence>
<comment type="caution">
    <text evidence="1">The sequence shown here is derived from an EMBL/GenBank/DDBJ whole genome shotgun (WGS) entry which is preliminary data.</text>
</comment>